<evidence type="ECO:0000256" key="9">
    <source>
        <dbReference type="ARBA" id="ARBA00049893"/>
    </source>
</evidence>
<dbReference type="Pfam" id="PF02578">
    <property type="entry name" value="Cu-oxidase_4"/>
    <property type="match status" value="1"/>
</dbReference>
<keyword evidence="6" id="KW-0862">Zinc</keyword>
<keyword evidence="5" id="KW-0378">Hydrolase</keyword>
<keyword evidence="3" id="KW-0808">Transferase</keyword>
<keyword evidence="4" id="KW-0479">Metal-binding</keyword>
<evidence type="ECO:0000256" key="5">
    <source>
        <dbReference type="ARBA" id="ARBA00022801"/>
    </source>
</evidence>
<dbReference type="CDD" id="cd16833">
    <property type="entry name" value="YfiH"/>
    <property type="match status" value="1"/>
</dbReference>
<evidence type="ECO:0000256" key="6">
    <source>
        <dbReference type="ARBA" id="ARBA00022833"/>
    </source>
</evidence>
<reference evidence="11 12" key="1">
    <citation type="submission" date="2019-07" db="EMBL/GenBank/DDBJ databases">
        <title>Whole genome shotgun sequence of Novosphingobium sediminis NBRC 106119.</title>
        <authorList>
            <person name="Hosoyama A."/>
            <person name="Uohara A."/>
            <person name="Ohji S."/>
            <person name="Ichikawa N."/>
        </authorList>
    </citation>
    <scope>NUCLEOTIDE SEQUENCE [LARGE SCALE GENOMIC DNA]</scope>
    <source>
        <strain evidence="11 12">NBRC 106119</strain>
    </source>
</reference>
<dbReference type="NCBIfam" id="TIGR00726">
    <property type="entry name" value="peptidoglycan editing factor PgeF"/>
    <property type="match status" value="1"/>
</dbReference>
<dbReference type="GO" id="GO:0016787">
    <property type="term" value="F:hydrolase activity"/>
    <property type="evidence" value="ECO:0007669"/>
    <property type="project" value="UniProtKB-KW"/>
</dbReference>
<evidence type="ECO:0000256" key="4">
    <source>
        <dbReference type="ARBA" id="ARBA00022723"/>
    </source>
</evidence>
<dbReference type="PANTHER" id="PTHR30616:SF2">
    <property type="entry name" value="PURINE NUCLEOSIDE PHOSPHORYLASE LACC1"/>
    <property type="match status" value="1"/>
</dbReference>
<dbReference type="InterPro" id="IPR003730">
    <property type="entry name" value="Cu_polyphenol_OxRdtase"/>
</dbReference>
<evidence type="ECO:0000256" key="10">
    <source>
        <dbReference type="RuleBase" id="RU361274"/>
    </source>
</evidence>
<dbReference type="SUPFAM" id="SSF64438">
    <property type="entry name" value="CNF1/YfiH-like putative cysteine hydrolases"/>
    <property type="match status" value="1"/>
</dbReference>
<comment type="caution">
    <text evidence="11">The sequence shown here is derived from an EMBL/GenBank/DDBJ whole genome shotgun (WGS) entry which is preliminary data.</text>
</comment>
<organism evidence="11 12">
    <name type="scientific">Novosphingobium sediminis</name>
    <dbReference type="NCBI Taxonomy" id="707214"/>
    <lineage>
        <taxon>Bacteria</taxon>
        <taxon>Pseudomonadati</taxon>
        <taxon>Pseudomonadota</taxon>
        <taxon>Alphaproteobacteria</taxon>
        <taxon>Sphingomonadales</taxon>
        <taxon>Sphingomonadaceae</taxon>
        <taxon>Novosphingobium</taxon>
    </lineage>
</organism>
<evidence type="ECO:0000313" key="11">
    <source>
        <dbReference type="EMBL" id="GEO00255.1"/>
    </source>
</evidence>
<comment type="catalytic activity">
    <reaction evidence="9">
        <text>S-methyl-5'-thioadenosine + phosphate = 5-(methylsulfanyl)-alpha-D-ribose 1-phosphate + adenine</text>
        <dbReference type="Rhea" id="RHEA:11852"/>
        <dbReference type="ChEBI" id="CHEBI:16708"/>
        <dbReference type="ChEBI" id="CHEBI:17509"/>
        <dbReference type="ChEBI" id="CHEBI:43474"/>
        <dbReference type="ChEBI" id="CHEBI:58533"/>
        <dbReference type="EC" id="2.4.2.28"/>
    </reaction>
    <physiologicalReaction direction="left-to-right" evidence="9">
        <dbReference type="Rhea" id="RHEA:11853"/>
    </physiologicalReaction>
</comment>
<dbReference type="EMBL" id="BJYR01000013">
    <property type="protein sequence ID" value="GEO00255.1"/>
    <property type="molecule type" value="Genomic_DNA"/>
</dbReference>
<dbReference type="InterPro" id="IPR038371">
    <property type="entry name" value="Cu_polyphenol_OxRdtase_sf"/>
</dbReference>
<sequence length="253" mass="26667">MDTPEALTHPALAGAAHGFLGRRGGVSQGLHAGLNVSYSEDDPAHTAENRRRAGEAVLPVARLLTCYQIHSPDVVTVTAPWDDADRPKADALVTNQRGLLLGVLTADCAPVLFHDPHAGVIGAAHAGWKGAIGGVTDRTIEAMEALGANRAQIAAVVGPCIAQKSYEVDAGFEARFTAEDADNARFFKAGRAGHGWFDLEGYVAARLAAFGVGSVGMLGEDTYSQAERFYSFRRSTHAGEAGYGRQISLIGLR</sequence>
<name>A0A512AKM3_9SPHN</name>
<dbReference type="AlphaFoldDB" id="A0A512AKM3"/>
<evidence type="ECO:0000313" key="12">
    <source>
        <dbReference type="Proteomes" id="UP000321464"/>
    </source>
</evidence>
<dbReference type="PANTHER" id="PTHR30616">
    <property type="entry name" value="UNCHARACTERIZED PROTEIN YFIH"/>
    <property type="match status" value="1"/>
</dbReference>
<dbReference type="Proteomes" id="UP000321464">
    <property type="component" value="Unassembled WGS sequence"/>
</dbReference>
<accession>A0A512AKM3</accession>
<evidence type="ECO:0000256" key="3">
    <source>
        <dbReference type="ARBA" id="ARBA00022679"/>
    </source>
</evidence>
<evidence type="ECO:0000256" key="8">
    <source>
        <dbReference type="ARBA" id="ARBA00048968"/>
    </source>
</evidence>
<dbReference type="GO" id="GO:0017061">
    <property type="term" value="F:S-methyl-5-thioadenosine phosphorylase activity"/>
    <property type="evidence" value="ECO:0007669"/>
    <property type="project" value="UniProtKB-EC"/>
</dbReference>
<dbReference type="GO" id="GO:0005507">
    <property type="term" value="F:copper ion binding"/>
    <property type="evidence" value="ECO:0007669"/>
    <property type="project" value="TreeGrafter"/>
</dbReference>
<dbReference type="RefSeq" id="WP_174812027.1">
    <property type="nucleotide sequence ID" value="NZ_BJYR01000013.1"/>
</dbReference>
<keyword evidence="12" id="KW-1185">Reference proteome</keyword>
<evidence type="ECO:0000256" key="2">
    <source>
        <dbReference type="ARBA" id="ARBA00007353"/>
    </source>
</evidence>
<proteinExistence type="inferred from homology"/>
<evidence type="ECO:0000256" key="1">
    <source>
        <dbReference type="ARBA" id="ARBA00000553"/>
    </source>
</evidence>
<comment type="catalytic activity">
    <reaction evidence="7">
        <text>adenosine + H2O + H(+) = inosine + NH4(+)</text>
        <dbReference type="Rhea" id="RHEA:24408"/>
        <dbReference type="ChEBI" id="CHEBI:15377"/>
        <dbReference type="ChEBI" id="CHEBI:15378"/>
        <dbReference type="ChEBI" id="CHEBI:16335"/>
        <dbReference type="ChEBI" id="CHEBI:17596"/>
        <dbReference type="ChEBI" id="CHEBI:28938"/>
        <dbReference type="EC" id="3.5.4.4"/>
    </reaction>
    <physiologicalReaction direction="left-to-right" evidence="7">
        <dbReference type="Rhea" id="RHEA:24409"/>
    </physiologicalReaction>
</comment>
<dbReference type="Gene3D" id="3.60.140.10">
    <property type="entry name" value="CNF1/YfiH-like putative cysteine hydrolases"/>
    <property type="match status" value="1"/>
</dbReference>
<comment type="catalytic activity">
    <reaction evidence="1">
        <text>inosine + phosphate = alpha-D-ribose 1-phosphate + hypoxanthine</text>
        <dbReference type="Rhea" id="RHEA:27646"/>
        <dbReference type="ChEBI" id="CHEBI:17368"/>
        <dbReference type="ChEBI" id="CHEBI:17596"/>
        <dbReference type="ChEBI" id="CHEBI:43474"/>
        <dbReference type="ChEBI" id="CHEBI:57720"/>
        <dbReference type="EC" id="2.4.2.1"/>
    </reaction>
    <physiologicalReaction direction="left-to-right" evidence="1">
        <dbReference type="Rhea" id="RHEA:27647"/>
    </physiologicalReaction>
</comment>
<protein>
    <recommendedName>
        <fullName evidence="10">Purine nucleoside phosphorylase</fullName>
    </recommendedName>
</protein>
<evidence type="ECO:0000256" key="7">
    <source>
        <dbReference type="ARBA" id="ARBA00047989"/>
    </source>
</evidence>
<dbReference type="InterPro" id="IPR011324">
    <property type="entry name" value="Cytotoxic_necrot_fac-like_cat"/>
</dbReference>
<comment type="catalytic activity">
    <reaction evidence="8">
        <text>adenosine + phosphate = alpha-D-ribose 1-phosphate + adenine</text>
        <dbReference type="Rhea" id="RHEA:27642"/>
        <dbReference type="ChEBI" id="CHEBI:16335"/>
        <dbReference type="ChEBI" id="CHEBI:16708"/>
        <dbReference type="ChEBI" id="CHEBI:43474"/>
        <dbReference type="ChEBI" id="CHEBI:57720"/>
        <dbReference type="EC" id="2.4.2.1"/>
    </reaction>
    <physiologicalReaction direction="left-to-right" evidence="8">
        <dbReference type="Rhea" id="RHEA:27643"/>
    </physiologicalReaction>
</comment>
<comment type="similarity">
    <text evidence="2 10">Belongs to the purine nucleoside phosphorylase YfiH/LACC1 family.</text>
</comment>
<gene>
    <name evidence="11" type="ORF">NSE01_20870</name>
</gene>